<dbReference type="RefSeq" id="WP_020335334.1">
    <property type="nucleotide sequence ID" value="NZ_ATFJ01000036.1"/>
</dbReference>
<evidence type="ECO:0000256" key="3">
    <source>
        <dbReference type="ARBA" id="ARBA00012865"/>
    </source>
</evidence>
<dbReference type="Pfam" id="PF13354">
    <property type="entry name" value="Beta-lactamase2"/>
    <property type="match status" value="1"/>
</dbReference>
<evidence type="ECO:0000256" key="4">
    <source>
        <dbReference type="ARBA" id="ARBA00022729"/>
    </source>
</evidence>
<evidence type="ECO:0000313" key="8">
    <source>
        <dbReference type="EMBL" id="ANQ14698.1"/>
    </source>
</evidence>
<organism evidence="8 9">
    <name type="scientific">Vibrio natriegens NBRC 15636 = ATCC 14048 = DSM 759</name>
    <dbReference type="NCBI Taxonomy" id="1219067"/>
    <lineage>
        <taxon>Bacteria</taxon>
        <taxon>Pseudomonadati</taxon>
        <taxon>Pseudomonadota</taxon>
        <taxon>Gammaproteobacteria</taxon>
        <taxon>Vibrionales</taxon>
        <taxon>Vibrionaceae</taxon>
        <taxon>Vibrio</taxon>
    </lineage>
</organism>
<dbReference type="PANTHER" id="PTHR35333:SF3">
    <property type="entry name" value="BETA-LACTAMASE-TYPE TRANSPEPTIDASE FOLD CONTAINING PROTEIN"/>
    <property type="match status" value="1"/>
</dbReference>
<dbReference type="Proteomes" id="UP000092741">
    <property type="component" value="Chromosome 2"/>
</dbReference>
<evidence type="ECO:0000313" key="9">
    <source>
        <dbReference type="Proteomes" id="UP000092741"/>
    </source>
</evidence>
<dbReference type="PRINTS" id="PR00118">
    <property type="entry name" value="BLACTAMASEA"/>
</dbReference>
<proteinExistence type="inferred from homology"/>
<dbReference type="InterPro" id="IPR000871">
    <property type="entry name" value="Beta-lactam_class-A"/>
</dbReference>
<feature type="signal peptide" evidence="6">
    <location>
        <begin position="1"/>
        <end position="19"/>
    </location>
</feature>
<dbReference type="GO" id="GO:0030655">
    <property type="term" value="P:beta-lactam antibiotic catabolic process"/>
    <property type="evidence" value="ECO:0007669"/>
    <property type="project" value="InterPro"/>
</dbReference>
<feature type="domain" description="Beta-lactamase class A catalytic" evidence="7">
    <location>
        <begin position="38"/>
        <end position="254"/>
    </location>
</feature>
<evidence type="ECO:0000256" key="2">
    <source>
        <dbReference type="ARBA" id="ARBA00009009"/>
    </source>
</evidence>
<dbReference type="EMBL" id="CP016346">
    <property type="protein sequence ID" value="ANQ14698.1"/>
    <property type="molecule type" value="Genomic_DNA"/>
</dbReference>
<dbReference type="InterPro" id="IPR045155">
    <property type="entry name" value="Beta-lactam_cat"/>
</dbReference>
<dbReference type="NCBIfam" id="NF033103">
    <property type="entry name" value="bla_class_A"/>
    <property type="match status" value="1"/>
</dbReference>
<keyword evidence="9" id="KW-1185">Reference proteome</keyword>
<dbReference type="GeneID" id="70915688"/>
<dbReference type="KEGG" id="vna:PN96_22825"/>
<evidence type="ECO:0000256" key="1">
    <source>
        <dbReference type="ARBA" id="ARBA00001526"/>
    </source>
</evidence>
<gene>
    <name evidence="8" type="ORF">BA890_18320</name>
</gene>
<dbReference type="GO" id="GO:0046677">
    <property type="term" value="P:response to antibiotic"/>
    <property type="evidence" value="ECO:0007669"/>
    <property type="project" value="InterPro"/>
</dbReference>
<protein>
    <recommendedName>
        <fullName evidence="3">beta-lactamase</fullName>
        <ecNumber evidence="3">3.5.2.6</ecNumber>
    </recommendedName>
</protein>
<comment type="catalytic activity">
    <reaction evidence="1">
        <text>a beta-lactam + H2O = a substituted beta-amino acid</text>
        <dbReference type="Rhea" id="RHEA:20401"/>
        <dbReference type="ChEBI" id="CHEBI:15377"/>
        <dbReference type="ChEBI" id="CHEBI:35627"/>
        <dbReference type="ChEBI" id="CHEBI:140347"/>
        <dbReference type="EC" id="3.5.2.6"/>
    </reaction>
</comment>
<dbReference type="InterPro" id="IPR012338">
    <property type="entry name" value="Beta-lactam/transpept-like"/>
</dbReference>
<dbReference type="SUPFAM" id="SSF56601">
    <property type="entry name" value="beta-lactamase/transpeptidase-like"/>
    <property type="match status" value="1"/>
</dbReference>
<feature type="chain" id="PRO_5042891671" description="beta-lactamase" evidence="6">
    <location>
        <begin position="20"/>
        <end position="283"/>
    </location>
</feature>
<sequence>MKKLFFLLALMVASPLSHASKLHEDVSLLEQQISGRIGIAVWDTQTDKHWAYRGDERFPLVGTFKTLACATMLSEMDTGILKKNATAIVEKRDMVMWSPIMDKLAGQNVRIEHACEAAMLMNDNTATNLVLSEIGGPKSVMLFLRTIGDKATRLDSAEPSVNEAMPGDKHDTTTPNAMVNTLETLIDGDALSYESRIQLKIWMQDNKVSDPLMRSVLPSGWSIADRSGAGGNGSLGFNAIIWKENHKPVYISIYLAETELSLQAREQLIAQISQLILYKYRNI</sequence>
<keyword evidence="5" id="KW-1015">Disulfide bond</keyword>
<keyword evidence="4 6" id="KW-0732">Signal</keyword>
<accession>A0AAN0Y5T4</accession>
<reference evidence="8 9" key="1">
    <citation type="submission" date="2016-07" db="EMBL/GenBank/DDBJ databases">
        <title>Developing Vibrio natriegens as a novel, fast-growing host for biotechnology.</title>
        <authorList>
            <person name="Weinstock M.T."/>
            <person name="Hesek E.D."/>
            <person name="Wilson C.M."/>
            <person name="Gibson D.G."/>
        </authorList>
    </citation>
    <scope>NUCLEOTIDE SEQUENCE [LARGE SCALE GENOMIC DNA]</scope>
    <source>
        <strain evidence="8 9">ATCC 14048</strain>
    </source>
</reference>
<evidence type="ECO:0000259" key="7">
    <source>
        <dbReference type="Pfam" id="PF13354"/>
    </source>
</evidence>
<comment type="similarity">
    <text evidence="2">Belongs to the class-A beta-lactamase family.</text>
</comment>
<dbReference type="NCBIfam" id="NF000481">
    <property type="entry name" value="carbeni_gen"/>
    <property type="match status" value="1"/>
</dbReference>
<dbReference type="GO" id="GO:0008800">
    <property type="term" value="F:beta-lactamase activity"/>
    <property type="evidence" value="ECO:0007669"/>
    <property type="project" value="UniProtKB-EC"/>
</dbReference>
<dbReference type="InterPro" id="IPR058169">
    <property type="entry name" value="PSE-1/CARB-3-like"/>
</dbReference>
<dbReference type="Gene3D" id="3.40.710.10">
    <property type="entry name" value="DD-peptidase/beta-lactamase superfamily"/>
    <property type="match status" value="1"/>
</dbReference>
<evidence type="ECO:0000256" key="5">
    <source>
        <dbReference type="ARBA" id="ARBA00023157"/>
    </source>
</evidence>
<dbReference type="PANTHER" id="PTHR35333">
    <property type="entry name" value="BETA-LACTAMASE"/>
    <property type="match status" value="1"/>
</dbReference>
<dbReference type="EC" id="3.5.2.6" evidence="3"/>
<name>A0AAN0Y5T4_VIBNA</name>
<dbReference type="AlphaFoldDB" id="A0AAN0Y5T4"/>
<evidence type="ECO:0000256" key="6">
    <source>
        <dbReference type="SAM" id="SignalP"/>
    </source>
</evidence>